<dbReference type="Pfam" id="PF02305">
    <property type="entry name" value="Phage_F"/>
    <property type="match status" value="1"/>
</dbReference>
<dbReference type="RefSeq" id="WP_078720052.1">
    <property type="nucleotide sequence ID" value="NZ_CP014339.1"/>
</dbReference>
<keyword evidence="2" id="KW-1133">Transmembrane helix</keyword>
<dbReference type="Gene3D" id="2.60.169.10">
    <property type="entry name" value="Microviridae F protein"/>
    <property type="match status" value="1"/>
</dbReference>
<dbReference type="GO" id="GO:0005198">
    <property type="term" value="F:structural molecule activity"/>
    <property type="evidence" value="ECO:0007669"/>
    <property type="project" value="InterPro"/>
</dbReference>
<feature type="transmembrane region" description="Helical" evidence="2">
    <location>
        <begin position="12"/>
        <end position="30"/>
    </location>
</feature>
<dbReference type="EMBL" id="CP014339">
    <property type="protein sequence ID" value="AQX51836.1"/>
    <property type="molecule type" value="Genomic_DNA"/>
</dbReference>
<evidence type="ECO:0000313" key="3">
    <source>
        <dbReference type="EMBL" id="AQX51836.1"/>
    </source>
</evidence>
<dbReference type="Proteomes" id="UP000189738">
    <property type="component" value="Chromosome"/>
</dbReference>
<reference evidence="3 4" key="1">
    <citation type="submission" date="2016-02" db="EMBL/GenBank/DDBJ databases">
        <authorList>
            <person name="Nicholson A.C."/>
            <person name="Humrighouse B.W."/>
            <person name="Loparev V."/>
            <person name="Emery B."/>
            <person name="Graziano J."/>
            <person name="McQuiston J.R."/>
        </authorList>
    </citation>
    <scope>NUCLEOTIDE SEQUENCE [LARGE SCALE GENOMIC DNA]</scope>
    <source>
        <strain evidence="3 4">E6809</strain>
    </source>
</reference>
<dbReference type="InterPro" id="IPR037002">
    <property type="entry name" value="Microviridae_protein_F_sf"/>
</dbReference>
<dbReference type="AlphaFoldDB" id="A0A494GIE5"/>
<dbReference type="InterPro" id="IPR016184">
    <property type="entry name" value="Capsid/spike_ssDNA_virus"/>
</dbReference>
<evidence type="ECO:0000313" key="4">
    <source>
        <dbReference type="Proteomes" id="UP000189738"/>
    </source>
</evidence>
<evidence type="ECO:0000256" key="1">
    <source>
        <dbReference type="ARBA" id="ARBA00009963"/>
    </source>
</evidence>
<dbReference type="InterPro" id="IPR003514">
    <property type="entry name" value="Microviridae_protein_F"/>
</dbReference>
<organism evidence="3 4">
    <name type="scientific">Elizabethkingia anophelis</name>
    <dbReference type="NCBI Taxonomy" id="1117645"/>
    <lineage>
        <taxon>Bacteria</taxon>
        <taxon>Pseudomonadati</taxon>
        <taxon>Bacteroidota</taxon>
        <taxon>Flavobacteriia</taxon>
        <taxon>Flavobacteriales</taxon>
        <taxon>Weeksellaceae</taxon>
        <taxon>Elizabethkingia</taxon>
    </lineage>
</organism>
<keyword evidence="2" id="KW-0812">Transmembrane</keyword>
<sequence length="562" mass="64144">MNIPIMDYIIRFIQFLILISLILFIMSIFSKTSSKNPKSSTFNMSYDRKFSMNFGDLVPIHCQEIIPGDQISINPQHMTRLAPMIAPVMHEVNVFIHYFFVPNRIIWSNWQQFITGGESGLDQHLMPRVGNLPIAKGSLGDHLGLPLTTGRFAVGNAGVLYNLVNLLPFLAYQMIWDEFYRDENLIQPFFRDSNGNPVKIFNDGINDHNLPPYPKFTELFKMRKRAWHHDYFTSALPFAQKGNAVKIPIFPQGNVPLTYEMGSQTFIKDMAGNPAPNKDLRSDVNGNLQDVSGQPLSLDPSKNLKLNMASENVSTVNDLRRAFKLQEWLEKNARAGSRYAESILSFFGVKTSDGRLQRPEFLGGNKSPIMISEVLQQSATDSTTPQGNMAGHGIGIGKDGGFSRFFEEHGYVIGLMSVIPKTSYSQGIPRHFSKSDKFDYFWPQFEHIGEQPVYNKEIFAKNIDAYDSEAVFGYLPRYSEYKFSPSTVHGDFKDDLYFWHLGRIFDTDKPPVLNQSFIECDKNALSRIFAVEDDTDKFYCHLYQKITAKRKMSYFGDPSFRI</sequence>
<dbReference type="SUPFAM" id="SSF88645">
    <property type="entry name" value="ssDNA viruses"/>
    <property type="match status" value="1"/>
</dbReference>
<evidence type="ECO:0008006" key="5">
    <source>
        <dbReference type="Google" id="ProtNLM"/>
    </source>
</evidence>
<protein>
    <recommendedName>
        <fullName evidence="5">Major capsid protein</fullName>
    </recommendedName>
</protein>
<accession>A0A494GIE5</accession>
<name>A0A494GIE5_9FLAO</name>
<gene>
    <name evidence="3" type="ORF">AYC66_14590</name>
</gene>
<proteinExistence type="inferred from homology"/>
<comment type="similarity">
    <text evidence="1">Belongs to the microviridae F protein family.</text>
</comment>
<keyword evidence="2" id="KW-0472">Membrane</keyword>
<evidence type="ECO:0000256" key="2">
    <source>
        <dbReference type="SAM" id="Phobius"/>
    </source>
</evidence>